<organism evidence="6 7">
    <name type="scientific">Lepidopterella palustris CBS 459.81</name>
    <dbReference type="NCBI Taxonomy" id="1314670"/>
    <lineage>
        <taxon>Eukaryota</taxon>
        <taxon>Fungi</taxon>
        <taxon>Dikarya</taxon>
        <taxon>Ascomycota</taxon>
        <taxon>Pezizomycotina</taxon>
        <taxon>Dothideomycetes</taxon>
        <taxon>Pleosporomycetidae</taxon>
        <taxon>Mytilinidiales</taxon>
        <taxon>Argynnaceae</taxon>
        <taxon>Lepidopterella</taxon>
    </lineage>
</organism>
<dbReference type="Gene3D" id="3.90.1590.10">
    <property type="entry name" value="glutathione-dependent formaldehyde- activating enzyme (gfa)"/>
    <property type="match status" value="1"/>
</dbReference>
<dbReference type="Proteomes" id="UP000250266">
    <property type="component" value="Unassembled WGS sequence"/>
</dbReference>
<comment type="similarity">
    <text evidence="1">Belongs to the Gfa family.</text>
</comment>
<dbReference type="Pfam" id="PF04828">
    <property type="entry name" value="GFA"/>
    <property type="match status" value="1"/>
</dbReference>
<dbReference type="PANTHER" id="PTHR33337">
    <property type="entry name" value="GFA DOMAIN-CONTAINING PROTEIN"/>
    <property type="match status" value="1"/>
</dbReference>
<dbReference type="GO" id="GO:0016846">
    <property type="term" value="F:carbon-sulfur lyase activity"/>
    <property type="evidence" value="ECO:0007669"/>
    <property type="project" value="InterPro"/>
</dbReference>
<name>A0A8E2JD22_9PEZI</name>
<sequence>MANTTSSHAPLEGGCACGTLRYRLETTPLFVHCCHCTYCQREEGTAFAINAMIESSFLTLLTPTSPLIVDTPSESGLGQRIARCPKCFVAIWSYYGGMGPVVSFVRVGTLDDPNRSPPDIHIYTGTKQDWVILPQGVPAVEEYYDQNIYWPKESLARKESIRPQLQAYRRSLEERMRQVEQVIKDASS</sequence>
<evidence type="ECO:0000256" key="3">
    <source>
        <dbReference type="ARBA" id="ARBA00022833"/>
    </source>
</evidence>
<gene>
    <name evidence="6" type="ORF">K432DRAFT_104778</name>
</gene>
<reference evidence="6 7" key="1">
    <citation type="journal article" date="2016" name="Nat. Commun.">
        <title>Ectomycorrhizal ecology is imprinted in the genome of the dominant symbiotic fungus Cenococcum geophilum.</title>
        <authorList>
            <consortium name="DOE Joint Genome Institute"/>
            <person name="Peter M."/>
            <person name="Kohler A."/>
            <person name="Ohm R.A."/>
            <person name="Kuo A."/>
            <person name="Krutzmann J."/>
            <person name="Morin E."/>
            <person name="Arend M."/>
            <person name="Barry K.W."/>
            <person name="Binder M."/>
            <person name="Choi C."/>
            <person name="Clum A."/>
            <person name="Copeland A."/>
            <person name="Grisel N."/>
            <person name="Haridas S."/>
            <person name="Kipfer T."/>
            <person name="LaButti K."/>
            <person name="Lindquist E."/>
            <person name="Lipzen A."/>
            <person name="Maire R."/>
            <person name="Meier B."/>
            <person name="Mihaltcheva S."/>
            <person name="Molinier V."/>
            <person name="Murat C."/>
            <person name="Poggeler S."/>
            <person name="Quandt C.A."/>
            <person name="Sperisen C."/>
            <person name="Tritt A."/>
            <person name="Tisserant E."/>
            <person name="Crous P.W."/>
            <person name="Henrissat B."/>
            <person name="Nehls U."/>
            <person name="Egli S."/>
            <person name="Spatafora J.W."/>
            <person name="Grigoriev I.V."/>
            <person name="Martin F.M."/>
        </authorList>
    </citation>
    <scope>NUCLEOTIDE SEQUENCE [LARGE SCALE GENOMIC DNA]</scope>
    <source>
        <strain evidence="6 7">CBS 459.81</strain>
    </source>
</reference>
<feature type="domain" description="CENP-V/GFA" evidence="5">
    <location>
        <begin position="11"/>
        <end position="124"/>
    </location>
</feature>
<keyword evidence="2" id="KW-0479">Metal-binding</keyword>
<dbReference type="SUPFAM" id="SSF51316">
    <property type="entry name" value="Mss4-like"/>
    <property type="match status" value="1"/>
</dbReference>
<evidence type="ECO:0000313" key="6">
    <source>
        <dbReference type="EMBL" id="OCK77942.1"/>
    </source>
</evidence>
<evidence type="ECO:0000256" key="4">
    <source>
        <dbReference type="ARBA" id="ARBA00023239"/>
    </source>
</evidence>
<protein>
    <submittedName>
        <fullName evidence="6">Glutathione-dependent formaldehyde-activating protein</fullName>
    </submittedName>
</protein>
<dbReference type="PROSITE" id="PS51891">
    <property type="entry name" value="CENP_V_GFA"/>
    <property type="match status" value="1"/>
</dbReference>
<dbReference type="EMBL" id="KV745091">
    <property type="protein sequence ID" value="OCK77942.1"/>
    <property type="molecule type" value="Genomic_DNA"/>
</dbReference>
<evidence type="ECO:0000313" key="7">
    <source>
        <dbReference type="Proteomes" id="UP000250266"/>
    </source>
</evidence>
<accession>A0A8E2JD22</accession>
<dbReference type="PANTHER" id="PTHR33337:SF33">
    <property type="entry name" value="CENP-V_GFA DOMAIN-CONTAINING PROTEIN"/>
    <property type="match status" value="1"/>
</dbReference>
<evidence type="ECO:0000256" key="2">
    <source>
        <dbReference type="ARBA" id="ARBA00022723"/>
    </source>
</evidence>
<dbReference type="InterPro" id="IPR006913">
    <property type="entry name" value="CENP-V/GFA"/>
</dbReference>
<dbReference type="InterPro" id="IPR011057">
    <property type="entry name" value="Mss4-like_sf"/>
</dbReference>
<dbReference type="AlphaFoldDB" id="A0A8E2JD22"/>
<proteinExistence type="inferred from homology"/>
<dbReference type="GO" id="GO:0046872">
    <property type="term" value="F:metal ion binding"/>
    <property type="evidence" value="ECO:0007669"/>
    <property type="project" value="UniProtKB-KW"/>
</dbReference>
<dbReference type="OrthoDB" id="406544at2759"/>
<evidence type="ECO:0000259" key="5">
    <source>
        <dbReference type="PROSITE" id="PS51891"/>
    </source>
</evidence>
<evidence type="ECO:0000256" key="1">
    <source>
        <dbReference type="ARBA" id="ARBA00005495"/>
    </source>
</evidence>
<keyword evidence="3" id="KW-0862">Zinc</keyword>
<keyword evidence="7" id="KW-1185">Reference proteome</keyword>
<keyword evidence="4" id="KW-0456">Lyase</keyword>